<accession>K1U8Y4</accession>
<comment type="caution">
    <text evidence="2">The sequence shown here is derived from an EMBL/GenBank/DDBJ whole genome shotgun (WGS) entry which is preliminary data.</text>
</comment>
<dbReference type="PROSITE" id="PS51257">
    <property type="entry name" value="PROKAR_LIPOPROTEIN"/>
    <property type="match status" value="1"/>
</dbReference>
<feature type="non-terminal residue" evidence="2">
    <location>
        <position position="209"/>
    </location>
</feature>
<reference evidence="2" key="1">
    <citation type="journal article" date="2013" name="Environ. Microbiol.">
        <title>Microbiota from the distal guts of lean and obese adolescents exhibit partial functional redundancy besides clear differences in community structure.</title>
        <authorList>
            <person name="Ferrer M."/>
            <person name="Ruiz A."/>
            <person name="Lanza F."/>
            <person name="Haange S.B."/>
            <person name="Oberbach A."/>
            <person name="Till H."/>
            <person name="Bargiela R."/>
            <person name="Campoy C."/>
            <person name="Segura M.T."/>
            <person name="Richter M."/>
            <person name="von Bergen M."/>
            <person name="Seifert J."/>
            <person name="Suarez A."/>
        </authorList>
    </citation>
    <scope>NUCLEOTIDE SEQUENCE</scope>
</reference>
<sequence>MVIKNLENKIRLVGIICTAFLVGCVIISLSSIWTARTMVSDAQKKVYVLDGNVPILVNRTTMDETLDMEAKSHVEMFHHYFFTLPPDDKYIRYTMEKAMYLVDETGLAQYNTLKEKGFYSNILGTSSVFSIYCDSVAFNKEKMEFTYYGRQRIERRSNILMRELVTAGQLKRVPRTENNPHGLLIVNWRTLLNKDIEQKTRSTTKQRSL</sequence>
<proteinExistence type="predicted"/>
<evidence type="ECO:0000256" key="1">
    <source>
        <dbReference type="SAM" id="Phobius"/>
    </source>
</evidence>
<name>K1U8Y4_9ZZZZ</name>
<dbReference type="InterPro" id="IPR022276">
    <property type="entry name" value="Conjug_transposon_TraK"/>
</dbReference>
<keyword evidence="1" id="KW-0472">Membrane</keyword>
<evidence type="ECO:0000313" key="2">
    <source>
        <dbReference type="EMBL" id="EKC76449.1"/>
    </source>
</evidence>
<protein>
    <submittedName>
        <fullName evidence="2">Conjugative transposon TraK protein</fullName>
    </submittedName>
</protein>
<organism evidence="2">
    <name type="scientific">human gut metagenome</name>
    <dbReference type="NCBI Taxonomy" id="408170"/>
    <lineage>
        <taxon>unclassified sequences</taxon>
        <taxon>metagenomes</taxon>
        <taxon>organismal metagenomes</taxon>
    </lineage>
</organism>
<keyword evidence="1" id="KW-0812">Transmembrane</keyword>
<dbReference type="AlphaFoldDB" id="K1U8Y4"/>
<dbReference type="NCBIfam" id="TIGR03781">
    <property type="entry name" value="Bac_Flav_CT_K"/>
    <property type="match status" value="1"/>
</dbReference>
<feature type="transmembrane region" description="Helical" evidence="1">
    <location>
        <begin position="12"/>
        <end position="33"/>
    </location>
</feature>
<dbReference type="EMBL" id="AJWY01003078">
    <property type="protein sequence ID" value="EKC76449.1"/>
    <property type="molecule type" value="Genomic_DNA"/>
</dbReference>
<keyword evidence="1" id="KW-1133">Transmembrane helix</keyword>
<gene>
    <name evidence="2" type="ORF">LEA_04703</name>
</gene>